<keyword evidence="2" id="KW-0238">DNA-binding</keyword>
<keyword evidence="3" id="KW-0804">Transcription</keyword>
<protein>
    <submittedName>
        <fullName evidence="5">Winged helix-turn-helix transcriptional regulator</fullName>
    </submittedName>
</protein>
<name>A0ABS5F1Q1_9PROT</name>
<dbReference type="InterPro" id="IPR036390">
    <property type="entry name" value="WH_DNA-bd_sf"/>
</dbReference>
<evidence type="ECO:0000259" key="4">
    <source>
        <dbReference type="PROSITE" id="PS50995"/>
    </source>
</evidence>
<dbReference type="InterPro" id="IPR039422">
    <property type="entry name" value="MarR/SlyA-like"/>
</dbReference>
<dbReference type="InterPro" id="IPR023187">
    <property type="entry name" value="Tscrpt_reg_MarR-type_CS"/>
</dbReference>
<dbReference type="InterPro" id="IPR000835">
    <property type="entry name" value="HTH_MarR-typ"/>
</dbReference>
<dbReference type="PANTHER" id="PTHR33164">
    <property type="entry name" value="TRANSCRIPTIONAL REGULATOR, MARR FAMILY"/>
    <property type="match status" value="1"/>
</dbReference>
<evidence type="ECO:0000256" key="2">
    <source>
        <dbReference type="ARBA" id="ARBA00023125"/>
    </source>
</evidence>
<evidence type="ECO:0000313" key="5">
    <source>
        <dbReference type="EMBL" id="MBR0666513.1"/>
    </source>
</evidence>
<keyword evidence="1" id="KW-0805">Transcription regulation</keyword>
<dbReference type="SUPFAM" id="SSF46785">
    <property type="entry name" value="Winged helix' DNA-binding domain"/>
    <property type="match status" value="1"/>
</dbReference>
<feature type="domain" description="HTH marR-type" evidence="4">
    <location>
        <begin position="1"/>
        <end position="126"/>
    </location>
</feature>
<sequence>MRKAARHVTRFYDGCMAESGLRTTQYAILNLLADRGPMTMAALAGLLVMDRATMGHNLRPLERDGLITIEVGRSDRREREVSLTDFGRQREAEGKTLWLKAQRRFEQAFGAEDAKAMRRVMARIAAMELDVQSVRPFGREV</sequence>
<dbReference type="InterPro" id="IPR011991">
    <property type="entry name" value="ArsR-like_HTH"/>
</dbReference>
<keyword evidence="6" id="KW-1185">Reference proteome</keyword>
<dbReference type="EMBL" id="JAAGBB010000023">
    <property type="protein sequence ID" value="MBR0666513.1"/>
    <property type="molecule type" value="Genomic_DNA"/>
</dbReference>
<dbReference type="CDD" id="cd00090">
    <property type="entry name" value="HTH_ARSR"/>
    <property type="match status" value="1"/>
</dbReference>
<organism evidence="5 6">
    <name type="scientific">Plastoroseomonas hellenica</name>
    <dbReference type="NCBI Taxonomy" id="2687306"/>
    <lineage>
        <taxon>Bacteria</taxon>
        <taxon>Pseudomonadati</taxon>
        <taxon>Pseudomonadota</taxon>
        <taxon>Alphaproteobacteria</taxon>
        <taxon>Acetobacterales</taxon>
        <taxon>Acetobacteraceae</taxon>
        <taxon>Plastoroseomonas</taxon>
    </lineage>
</organism>
<dbReference type="PROSITE" id="PS50995">
    <property type="entry name" value="HTH_MARR_2"/>
    <property type="match status" value="1"/>
</dbReference>
<dbReference type="Gene3D" id="1.10.10.10">
    <property type="entry name" value="Winged helix-like DNA-binding domain superfamily/Winged helix DNA-binding domain"/>
    <property type="match status" value="1"/>
</dbReference>
<accession>A0ABS5F1Q1</accession>
<dbReference type="PROSITE" id="PS01117">
    <property type="entry name" value="HTH_MARR_1"/>
    <property type="match status" value="1"/>
</dbReference>
<proteinExistence type="predicted"/>
<comment type="caution">
    <text evidence="5">The sequence shown here is derived from an EMBL/GenBank/DDBJ whole genome shotgun (WGS) entry which is preliminary data.</text>
</comment>
<gene>
    <name evidence="5" type="ORF">GXW71_19295</name>
</gene>
<reference evidence="6" key="1">
    <citation type="journal article" date="2021" name="Syst. Appl. Microbiol.">
        <title>Roseomonas hellenica sp. nov., isolated from roots of wild-growing Alkanna tinctoria.</title>
        <authorList>
            <person name="Rat A."/>
            <person name="Naranjo H.D."/>
            <person name="Lebbe L."/>
            <person name="Cnockaert M."/>
            <person name="Krigas N."/>
            <person name="Grigoriadou K."/>
            <person name="Maloupa E."/>
            <person name="Willems A."/>
        </authorList>
    </citation>
    <scope>NUCLEOTIDE SEQUENCE [LARGE SCALE GENOMIC DNA]</scope>
    <source>
        <strain evidence="6">LMG 31523</strain>
    </source>
</reference>
<dbReference type="Pfam" id="PF01047">
    <property type="entry name" value="MarR"/>
    <property type="match status" value="1"/>
</dbReference>
<evidence type="ECO:0000256" key="3">
    <source>
        <dbReference type="ARBA" id="ARBA00023163"/>
    </source>
</evidence>
<evidence type="ECO:0000313" key="6">
    <source>
        <dbReference type="Proteomes" id="UP001196870"/>
    </source>
</evidence>
<dbReference type="SMART" id="SM00347">
    <property type="entry name" value="HTH_MARR"/>
    <property type="match status" value="1"/>
</dbReference>
<dbReference type="InterPro" id="IPR036388">
    <property type="entry name" value="WH-like_DNA-bd_sf"/>
</dbReference>
<dbReference type="PANTHER" id="PTHR33164:SF105">
    <property type="entry name" value="TRANSCRIPTIONAL REPRESSOR PROTEIN-RELATED"/>
    <property type="match status" value="1"/>
</dbReference>
<dbReference type="Proteomes" id="UP001196870">
    <property type="component" value="Unassembled WGS sequence"/>
</dbReference>
<evidence type="ECO:0000256" key="1">
    <source>
        <dbReference type="ARBA" id="ARBA00023015"/>
    </source>
</evidence>